<dbReference type="Pfam" id="PF04657">
    <property type="entry name" value="DMT_YdcZ"/>
    <property type="match status" value="1"/>
</dbReference>
<dbReference type="PANTHER" id="PTHR34821:SF2">
    <property type="entry name" value="INNER MEMBRANE PROTEIN YDCZ"/>
    <property type="match status" value="1"/>
</dbReference>
<proteinExistence type="predicted"/>
<reference evidence="2 3" key="1">
    <citation type="submission" date="2021-05" db="EMBL/GenBank/DDBJ databases">
        <title>Comparative genomic studies on the polysaccharide-degrading batcterial strains of the Flammeovirga genus.</title>
        <authorList>
            <person name="Zewei F."/>
            <person name="Zheng Z."/>
            <person name="Yu L."/>
            <person name="Ruyue G."/>
            <person name="Yanhong M."/>
            <person name="Yuanyuan C."/>
            <person name="Jingyan G."/>
            <person name="Wenjun H."/>
        </authorList>
    </citation>
    <scope>NUCLEOTIDE SEQUENCE [LARGE SCALE GENOMIC DNA]</scope>
    <source>
        <strain evidence="2 3">YS10</strain>
    </source>
</reference>
<organism evidence="2 3">
    <name type="scientific">Flammeovirga kamogawensis</name>
    <dbReference type="NCBI Taxonomy" id="373891"/>
    <lineage>
        <taxon>Bacteria</taxon>
        <taxon>Pseudomonadati</taxon>
        <taxon>Bacteroidota</taxon>
        <taxon>Cytophagia</taxon>
        <taxon>Cytophagales</taxon>
        <taxon>Flammeovirgaceae</taxon>
        <taxon>Flammeovirga</taxon>
    </lineage>
</organism>
<keyword evidence="3" id="KW-1185">Reference proteome</keyword>
<evidence type="ECO:0000256" key="1">
    <source>
        <dbReference type="SAM" id="Phobius"/>
    </source>
</evidence>
<feature type="transmembrane region" description="Helical" evidence="1">
    <location>
        <begin position="75"/>
        <end position="94"/>
    </location>
</feature>
<dbReference type="Proteomes" id="UP000682802">
    <property type="component" value="Chromosome 2"/>
</dbReference>
<dbReference type="PANTHER" id="PTHR34821">
    <property type="entry name" value="INNER MEMBRANE PROTEIN YDCZ"/>
    <property type="match status" value="1"/>
</dbReference>
<keyword evidence="1" id="KW-0472">Membrane</keyword>
<evidence type="ECO:0000313" key="3">
    <source>
        <dbReference type="Proteomes" id="UP000682802"/>
    </source>
</evidence>
<name>A0ABX8H3Q4_9BACT</name>
<sequence length="153" mass="16477">MKIEHLLYISLALAAGALMPLQSNLNAKVGSTLGSPFLGTIINFMGGTLLTLFIILVIARPQLPTKELLQQLPPYYYLGGILGVVFVTTSLFLVPRIGALNVFASIIAGQIVASLLFDQFGWMGVPIRPITLQKLLGVLLLGSGLFLILRDNN</sequence>
<dbReference type="RefSeq" id="WP_144076709.1">
    <property type="nucleotide sequence ID" value="NZ_CP076129.1"/>
</dbReference>
<feature type="transmembrane region" description="Helical" evidence="1">
    <location>
        <begin position="130"/>
        <end position="149"/>
    </location>
</feature>
<keyword evidence="1" id="KW-0812">Transmembrane</keyword>
<evidence type="ECO:0000313" key="2">
    <source>
        <dbReference type="EMBL" id="QWG10056.1"/>
    </source>
</evidence>
<dbReference type="InterPro" id="IPR006750">
    <property type="entry name" value="YdcZ"/>
</dbReference>
<protein>
    <submittedName>
        <fullName evidence="2">DMT family transporter</fullName>
    </submittedName>
</protein>
<feature type="transmembrane region" description="Helical" evidence="1">
    <location>
        <begin position="37"/>
        <end position="59"/>
    </location>
</feature>
<keyword evidence="1" id="KW-1133">Transmembrane helix</keyword>
<gene>
    <name evidence="2" type="ORF">KM029_20450</name>
</gene>
<accession>A0ABX8H3Q4</accession>
<dbReference type="EMBL" id="CP076129">
    <property type="protein sequence ID" value="QWG10056.1"/>
    <property type="molecule type" value="Genomic_DNA"/>
</dbReference>